<dbReference type="PROSITE" id="PS50021">
    <property type="entry name" value="CH"/>
    <property type="match status" value="2"/>
</dbReference>
<evidence type="ECO:0000259" key="7">
    <source>
        <dbReference type="PROSITE" id="PS50222"/>
    </source>
</evidence>
<dbReference type="SMART" id="SM00033">
    <property type="entry name" value="CH"/>
    <property type="match status" value="2"/>
</dbReference>
<dbReference type="InterPro" id="IPR002017">
    <property type="entry name" value="Spectrin_repeat"/>
</dbReference>
<dbReference type="SUPFAM" id="SSF47576">
    <property type="entry name" value="Calponin-homology domain, CH-domain"/>
    <property type="match status" value="1"/>
</dbReference>
<dbReference type="PROSITE" id="PS50222">
    <property type="entry name" value="EF_HAND_2"/>
    <property type="match status" value="2"/>
</dbReference>
<dbReference type="InterPro" id="IPR011992">
    <property type="entry name" value="EF-hand-dom_pair"/>
</dbReference>
<dbReference type="CDD" id="cd00051">
    <property type="entry name" value="EFh"/>
    <property type="match status" value="1"/>
</dbReference>
<keyword evidence="3" id="KW-0677">Repeat</keyword>
<dbReference type="InterPro" id="IPR001589">
    <property type="entry name" value="Actinin_actin-bd_CS"/>
</dbReference>
<sequence length="915" mass="106320">MEYYYNNYESYPQNEAQIEPEEEEEWDRESYLDPMWEIQQKKTFTAWCNSYLRKANVTITDIIEDFRDGLRLLQLLESLSEERLPKPDRGRMRLHMIANVNKALSYIESKGVHLVSIGAEQIVDGNTKMILGMIWTIILRFCIQDITVEELHAKEGLLLWCQRKTAPYNNVNVQNFHMSWKDGLAFCALIHRHRPELIDYAKLSKDNPIKNLNYAFDVAEKYLDIPKMLDAEGFVAATSSRHRAGKYMVNTVRPDERSVMTYVAAYYHAFANSTDTESAASRIAKVLKANQDTEKLMAEYAKIASDLLQWIQKQTPFLADRTTDGTLPGAKEKLARYNSYRGIEKPPKLEDKVVLEALNKTLQTRLKLDKKPAFLPPKGQSVSEIQDAWKEMEFREKGFEDWLLEEIRRLEQLDYLVKKFNLKCSTHEAWSKGKEAALSQRDYENADLSQLRALSQKHTAFENDLGAHQNRVERIVAIAEELNAYHYEEVETVNKRTQSIVSEWDRLGEISSVRRTEINKRLDVLEKIDSLQQSYARRVAPFNNWLEQAQEDLQDSFITDRVEEVSQLIAGHDAFKRTLPAAEKELNDMSREANEVDHLVQENNLPHEVAVNPYTMVSHETLHDRWGQVMQLVPLRDAALEEELSRQQLHERLRQQFTTQANKLGPWLERSLDSLYAAQTTQNQQPLEQQLVQFRKMDEEIQKLRPLIAEMERCHEELQANDVYAVPYTPYTADTLRMGWEQLMTNVKRAINEVEVQMMVRDARGVSEAQLSDFRRCFNHFDKRRLRRLEASEFKACLVSLGFNFPNTPEGDANFRRILKVVDANNTGYISFDSFMNFMTKQASGSETADQLIESFRVIAHDKPYVTAEILRRELPPEQAEYCIERMKSYKGNDAEPNALDYSEFSNAIYGESDL</sequence>
<evidence type="ECO:0000313" key="8">
    <source>
        <dbReference type="EMBL" id="JAP58652.1"/>
    </source>
</evidence>
<dbReference type="Gene3D" id="1.20.58.60">
    <property type="match status" value="4"/>
</dbReference>
<dbReference type="Gene3D" id="1.10.238.10">
    <property type="entry name" value="EF-hand"/>
    <property type="match status" value="2"/>
</dbReference>
<dbReference type="PROSITE" id="PS00019">
    <property type="entry name" value="ACTININ_1"/>
    <property type="match status" value="1"/>
</dbReference>
<dbReference type="Pfam" id="PF08726">
    <property type="entry name" value="EFhand_Ca_insen"/>
    <property type="match status" value="1"/>
</dbReference>
<dbReference type="SMART" id="SM01184">
    <property type="entry name" value="efhand_Ca_insen"/>
    <property type="match status" value="1"/>
</dbReference>
<evidence type="ECO:0000259" key="6">
    <source>
        <dbReference type="PROSITE" id="PS50021"/>
    </source>
</evidence>
<dbReference type="FunFam" id="1.10.238.10:FF:000004">
    <property type="entry name" value="Actinin alpha 1"/>
    <property type="match status" value="1"/>
</dbReference>
<comment type="similarity">
    <text evidence="1">Belongs to the alpha-actinin family.</text>
</comment>
<keyword evidence="2" id="KW-0479">Metal-binding</keyword>
<name>A0A0X3QCR4_SCHSO</name>
<dbReference type="InterPro" id="IPR002048">
    <property type="entry name" value="EF_hand_dom"/>
</dbReference>
<keyword evidence="5" id="KW-0009">Actin-binding</keyword>
<gene>
    <name evidence="8" type="primary">ACTN</name>
    <name evidence="8" type="ORF">TR148893</name>
</gene>
<evidence type="ECO:0000256" key="2">
    <source>
        <dbReference type="ARBA" id="ARBA00022723"/>
    </source>
</evidence>
<dbReference type="PANTHER" id="PTHR11915">
    <property type="entry name" value="SPECTRIN/FILAMIN RELATED CYTOSKELETAL PROTEIN"/>
    <property type="match status" value="1"/>
</dbReference>
<dbReference type="InterPro" id="IPR018159">
    <property type="entry name" value="Spectrin/alpha-actinin"/>
</dbReference>
<evidence type="ECO:0000256" key="5">
    <source>
        <dbReference type="ARBA" id="ARBA00023203"/>
    </source>
</evidence>
<dbReference type="Pfam" id="PF00435">
    <property type="entry name" value="Spectrin"/>
    <property type="match status" value="3"/>
</dbReference>
<dbReference type="SUPFAM" id="SSF46966">
    <property type="entry name" value="Spectrin repeat"/>
    <property type="match status" value="4"/>
</dbReference>
<evidence type="ECO:0000256" key="3">
    <source>
        <dbReference type="ARBA" id="ARBA00022737"/>
    </source>
</evidence>
<dbReference type="GO" id="GO:0005509">
    <property type="term" value="F:calcium ion binding"/>
    <property type="evidence" value="ECO:0007669"/>
    <property type="project" value="InterPro"/>
</dbReference>
<evidence type="ECO:0000256" key="1">
    <source>
        <dbReference type="ARBA" id="ARBA00010255"/>
    </source>
</evidence>
<dbReference type="GO" id="GO:0003779">
    <property type="term" value="F:actin binding"/>
    <property type="evidence" value="ECO:0007669"/>
    <property type="project" value="UniProtKB-KW"/>
</dbReference>
<dbReference type="FunFam" id="1.10.418.10:FF:000001">
    <property type="entry name" value="Actinin alpha 1"/>
    <property type="match status" value="1"/>
</dbReference>
<dbReference type="SMART" id="SM00150">
    <property type="entry name" value="SPEC"/>
    <property type="match status" value="2"/>
</dbReference>
<dbReference type="Pfam" id="PF00307">
    <property type="entry name" value="CH"/>
    <property type="match status" value="2"/>
</dbReference>
<dbReference type="FunFam" id="1.20.58.60:FF:000005">
    <property type="entry name" value="Actinin alpha 1"/>
    <property type="match status" value="1"/>
</dbReference>
<dbReference type="InterPro" id="IPR036872">
    <property type="entry name" value="CH_dom_sf"/>
</dbReference>
<reference evidence="8" key="1">
    <citation type="submission" date="2016-01" db="EMBL/GenBank/DDBJ databases">
        <title>Reference transcriptome for the parasite Schistocephalus solidus: insights into the molecular evolution of parasitism.</title>
        <authorList>
            <person name="Hebert F.O."/>
            <person name="Grambauer S."/>
            <person name="Barber I."/>
            <person name="Landry C.R."/>
            <person name="Aubin-Horth N."/>
        </authorList>
    </citation>
    <scope>NUCLEOTIDE SEQUENCE</scope>
</reference>
<feature type="domain" description="Calponin-homology (CH)" evidence="6">
    <location>
        <begin position="38"/>
        <end position="142"/>
    </location>
</feature>
<keyword evidence="4" id="KW-0106">Calcium</keyword>
<feature type="domain" description="EF-hand" evidence="7">
    <location>
        <begin position="810"/>
        <end position="845"/>
    </location>
</feature>
<feature type="domain" description="EF-hand" evidence="7">
    <location>
        <begin position="769"/>
        <end position="804"/>
    </location>
</feature>
<dbReference type="FunFam" id="1.10.418.10:FF:000088">
    <property type="entry name" value="Alpha-actinin, sarcomeric"/>
    <property type="match status" value="1"/>
</dbReference>
<organism evidence="8">
    <name type="scientific">Schistocephalus solidus</name>
    <name type="common">Tapeworm</name>
    <dbReference type="NCBI Taxonomy" id="70667"/>
    <lineage>
        <taxon>Eukaryota</taxon>
        <taxon>Metazoa</taxon>
        <taxon>Spiralia</taxon>
        <taxon>Lophotrochozoa</taxon>
        <taxon>Platyhelminthes</taxon>
        <taxon>Cestoda</taxon>
        <taxon>Eucestoda</taxon>
        <taxon>Diphyllobothriidea</taxon>
        <taxon>Diphyllobothriidae</taxon>
        <taxon>Schistocephalus</taxon>
    </lineage>
</organism>
<dbReference type="CDD" id="cd00176">
    <property type="entry name" value="SPEC"/>
    <property type="match status" value="2"/>
</dbReference>
<dbReference type="AlphaFoldDB" id="A0A0X3QCR4"/>
<feature type="domain" description="Calponin-homology (CH)" evidence="6">
    <location>
        <begin position="151"/>
        <end position="271"/>
    </location>
</feature>
<dbReference type="SUPFAM" id="SSF47473">
    <property type="entry name" value="EF-hand"/>
    <property type="match status" value="1"/>
</dbReference>
<accession>A0A0X3QCR4</accession>
<dbReference type="SMART" id="SM00054">
    <property type="entry name" value="EFh"/>
    <property type="match status" value="2"/>
</dbReference>
<evidence type="ECO:0000256" key="4">
    <source>
        <dbReference type="ARBA" id="ARBA00022837"/>
    </source>
</evidence>
<proteinExistence type="inferred from homology"/>
<dbReference type="InterPro" id="IPR001715">
    <property type="entry name" value="CH_dom"/>
</dbReference>
<dbReference type="CDD" id="cd21216">
    <property type="entry name" value="CH_ACTN_rpt2"/>
    <property type="match status" value="1"/>
</dbReference>
<dbReference type="Gene3D" id="1.10.418.10">
    <property type="entry name" value="Calponin-like domain"/>
    <property type="match status" value="2"/>
</dbReference>
<dbReference type="EMBL" id="GEEE01004573">
    <property type="protein sequence ID" value="JAP58652.1"/>
    <property type="molecule type" value="Transcribed_RNA"/>
</dbReference>
<protein>
    <submittedName>
        <fullName evidence="8">Alpha-actinin, sarcomeric</fullName>
    </submittedName>
</protein>
<dbReference type="CDD" id="cd21214">
    <property type="entry name" value="CH_ACTN_rpt1"/>
    <property type="match status" value="1"/>
</dbReference>
<dbReference type="InterPro" id="IPR014837">
    <property type="entry name" value="EF-hand_Ca_insen"/>
</dbReference>